<name>A0A0V1KQR6_9BILA</name>
<keyword evidence="1" id="KW-0812">Transmembrane</keyword>
<keyword evidence="3" id="KW-1185">Reference proteome</keyword>
<keyword evidence="1" id="KW-1133">Transmembrane helix</keyword>
<comment type="caution">
    <text evidence="2">The sequence shown here is derived from an EMBL/GenBank/DDBJ whole genome shotgun (WGS) entry which is preliminary data.</text>
</comment>
<feature type="transmembrane region" description="Helical" evidence="1">
    <location>
        <begin position="41"/>
        <end position="61"/>
    </location>
</feature>
<organism evidence="2 3">
    <name type="scientific">Trichinella nativa</name>
    <dbReference type="NCBI Taxonomy" id="6335"/>
    <lineage>
        <taxon>Eukaryota</taxon>
        <taxon>Metazoa</taxon>
        <taxon>Ecdysozoa</taxon>
        <taxon>Nematoda</taxon>
        <taxon>Enoplea</taxon>
        <taxon>Dorylaimia</taxon>
        <taxon>Trichinellida</taxon>
        <taxon>Trichinellidae</taxon>
        <taxon>Trichinella</taxon>
    </lineage>
</organism>
<protein>
    <submittedName>
        <fullName evidence="2">Uncharacterized protein</fullName>
    </submittedName>
</protein>
<dbReference type="Proteomes" id="UP000054721">
    <property type="component" value="Unassembled WGS sequence"/>
</dbReference>
<evidence type="ECO:0000256" key="1">
    <source>
        <dbReference type="SAM" id="Phobius"/>
    </source>
</evidence>
<dbReference type="EMBL" id="JYDW01000329">
    <property type="protein sequence ID" value="KRZ49198.1"/>
    <property type="molecule type" value="Genomic_DNA"/>
</dbReference>
<gene>
    <name evidence="2" type="ORF">T02_4006</name>
</gene>
<evidence type="ECO:0000313" key="2">
    <source>
        <dbReference type="EMBL" id="KRZ49198.1"/>
    </source>
</evidence>
<proteinExistence type="predicted"/>
<evidence type="ECO:0000313" key="3">
    <source>
        <dbReference type="Proteomes" id="UP000054721"/>
    </source>
</evidence>
<dbReference type="AlphaFoldDB" id="A0A0V1KQR6"/>
<accession>A0A0V1KQR6</accession>
<sequence>MSSTKLLSNSVNSAIYSYIENSVKGNKNYPNSLKNFLPSEAGFTLSCWLTTILAIFQLIIAMQKNDMEKKLVA</sequence>
<reference evidence="2 3" key="1">
    <citation type="submission" date="2015-05" db="EMBL/GenBank/DDBJ databases">
        <title>Evolution of Trichinella species and genotypes.</title>
        <authorList>
            <person name="Korhonen P.K."/>
            <person name="Edoardo P."/>
            <person name="Giuseppe L.R."/>
            <person name="Gasser R.B."/>
        </authorList>
    </citation>
    <scope>NUCLEOTIDE SEQUENCE [LARGE SCALE GENOMIC DNA]</scope>
    <source>
        <strain evidence="2">ISS10</strain>
    </source>
</reference>
<keyword evidence="1" id="KW-0472">Membrane</keyword>